<name>C5A1U9_THEGJ</name>
<dbReference type="PATRIC" id="fig|593117.10.peg.1875"/>
<dbReference type="SUPFAM" id="SSF53613">
    <property type="entry name" value="Ribokinase-like"/>
    <property type="match status" value="1"/>
</dbReference>
<dbReference type="EMBL" id="CP001398">
    <property type="protein sequence ID" value="ACS34368.1"/>
    <property type="molecule type" value="Genomic_DNA"/>
</dbReference>
<sequence length="279" mass="30788">MKCLVVGHLVIDKIVGKGRSETRMGGGAYYSALALSRFCRVKVVTSVGSDFPQEWLDELRERGISIEILPSVESTSYELRYIDGNRRVLTLLSRAEPIRELKVGNFDLVLLNPVAGEISPELVAELAGKRFIAADVQGFIREPAPGSLRLKPIDGAFLKGVRVLHADLTEFEYVKGLSPSDVEVLLLSDGPNPGIAYFMGKKYRFKPVRVNVPESTGAGDVFLASFSYFHMRCPFVQALKRAIAFTALFLERRNFDATDGEIGEMAMKVSVEKLPSQGL</sequence>
<dbReference type="KEGG" id="tga:TGAM_1866"/>
<keyword evidence="3" id="KW-1185">Reference proteome</keyword>
<evidence type="ECO:0000313" key="3">
    <source>
        <dbReference type="Proteomes" id="UP000001488"/>
    </source>
</evidence>
<gene>
    <name evidence="2" type="ordered locus">TGAM_1866</name>
</gene>
<dbReference type="GO" id="GO:0016301">
    <property type="term" value="F:kinase activity"/>
    <property type="evidence" value="ECO:0007669"/>
    <property type="project" value="UniProtKB-KW"/>
</dbReference>
<keyword evidence="2" id="KW-0418">Kinase</keyword>
<dbReference type="RefSeq" id="WP_015859477.1">
    <property type="nucleotide sequence ID" value="NC_012804.1"/>
</dbReference>
<dbReference type="InterPro" id="IPR011611">
    <property type="entry name" value="PfkB_dom"/>
</dbReference>
<dbReference type="PaxDb" id="593117-TGAM_1866"/>
<dbReference type="HOGENOM" id="CLU_065902_3_1_2"/>
<dbReference type="AlphaFoldDB" id="C5A1U9"/>
<dbReference type="STRING" id="593117.TGAM_1866"/>
<dbReference type="eggNOG" id="arCOG00016">
    <property type="taxonomic scope" value="Archaea"/>
</dbReference>
<keyword evidence="2" id="KW-0808">Transferase</keyword>
<dbReference type="GeneID" id="7988270"/>
<proteinExistence type="predicted"/>
<reference evidence="2 3" key="1">
    <citation type="journal article" date="2007" name="Genome Biol.">
        <title>Genome analysis and genome-wide proteomics of Thermococcus gammatolerans, the most radioresistant organism known amongst the Archaea.</title>
        <authorList>
            <person name="Zivanovic Y."/>
            <person name="Armengaud J."/>
            <person name="Lagorce A."/>
            <person name="Leplat C."/>
            <person name="Guerin P."/>
            <person name="Dutertre M."/>
            <person name="Anthouard V."/>
            <person name="Forterre P."/>
            <person name="Wincker P."/>
            <person name="Confalonieri F."/>
        </authorList>
    </citation>
    <scope>NUCLEOTIDE SEQUENCE [LARGE SCALE GENOMIC DNA]</scope>
    <source>
        <strain evidence="3">DSM 15229 / JCM 11827 / EJ3</strain>
    </source>
</reference>
<dbReference type="Gene3D" id="3.40.1190.20">
    <property type="match status" value="1"/>
</dbReference>
<organism evidence="2 3">
    <name type="scientific">Thermococcus gammatolerans (strain DSM 15229 / JCM 11827 / EJ3)</name>
    <dbReference type="NCBI Taxonomy" id="593117"/>
    <lineage>
        <taxon>Archaea</taxon>
        <taxon>Methanobacteriati</taxon>
        <taxon>Methanobacteriota</taxon>
        <taxon>Thermococci</taxon>
        <taxon>Thermococcales</taxon>
        <taxon>Thermococcaceae</taxon>
        <taxon>Thermococcus</taxon>
    </lineage>
</organism>
<dbReference type="Proteomes" id="UP000001488">
    <property type="component" value="Chromosome"/>
</dbReference>
<evidence type="ECO:0000313" key="2">
    <source>
        <dbReference type="EMBL" id="ACS34368.1"/>
    </source>
</evidence>
<protein>
    <submittedName>
        <fullName evidence="2">Carbohydrate kinase, putative, PfkB family</fullName>
    </submittedName>
</protein>
<dbReference type="InterPro" id="IPR029056">
    <property type="entry name" value="Ribokinase-like"/>
</dbReference>
<feature type="domain" description="Carbohydrate kinase PfkB" evidence="1">
    <location>
        <begin position="19"/>
        <end position="253"/>
    </location>
</feature>
<dbReference type="OrthoDB" id="26949at2157"/>
<accession>C5A1U9</accession>
<dbReference type="Pfam" id="PF00294">
    <property type="entry name" value="PfkB"/>
    <property type="match status" value="1"/>
</dbReference>
<evidence type="ECO:0000259" key="1">
    <source>
        <dbReference type="Pfam" id="PF00294"/>
    </source>
</evidence>